<gene>
    <name evidence="1" type="ORF">PVAP13_3NG020090</name>
</gene>
<protein>
    <submittedName>
        <fullName evidence="1">Uncharacterized protein</fullName>
    </submittedName>
</protein>
<comment type="caution">
    <text evidence="1">The sequence shown here is derived from an EMBL/GenBank/DDBJ whole genome shotgun (WGS) entry which is preliminary data.</text>
</comment>
<dbReference type="Proteomes" id="UP000823388">
    <property type="component" value="Chromosome 3N"/>
</dbReference>
<dbReference type="EMBL" id="CM029042">
    <property type="protein sequence ID" value="KAG2614930.1"/>
    <property type="molecule type" value="Genomic_DNA"/>
</dbReference>
<keyword evidence="2" id="KW-1185">Reference proteome</keyword>
<evidence type="ECO:0000313" key="2">
    <source>
        <dbReference type="Proteomes" id="UP000823388"/>
    </source>
</evidence>
<sequence>MKSAMSLCLLLWRQHVNLWRNRRGHEGRLLLLYQLENGKCIIYHLTWHWHILVCGLLPSCRWGYRFPNAKVNLALKWETRSKIGPAPEIPCSISNFQQVRESGP</sequence>
<reference evidence="1 2" key="1">
    <citation type="submission" date="2020-05" db="EMBL/GenBank/DDBJ databases">
        <title>WGS assembly of Panicum virgatum.</title>
        <authorList>
            <person name="Lovell J.T."/>
            <person name="Jenkins J."/>
            <person name="Shu S."/>
            <person name="Juenger T.E."/>
            <person name="Schmutz J."/>
        </authorList>
    </citation>
    <scope>NUCLEOTIDE SEQUENCE [LARGE SCALE GENOMIC DNA]</scope>
    <source>
        <strain evidence="2">cv. AP13</strain>
    </source>
</reference>
<proteinExistence type="predicted"/>
<name>A0A8T0TVW1_PANVG</name>
<dbReference type="AlphaFoldDB" id="A0A8T0TVW1"/>
<evidence type="ECO:0000313" key="1">
    <source>
        <dbReference type="EMBL" id="KAG2614930.1"/>
    </source>
</evidence>
<accession>A0A8T0TVW1</accession>
<organism evidence="1 2">
    <name type="scientific">Panicum virgatum</name>
    <name type="common">Blackwell switchgrass</name>
    <dbReference type="NCBI Taxonomy" id="38727"/>
    <lineage>
        <taxon>Eukaryota</taxon>
        <taxon>Viridiplantae</taxon>
        <taxon>Streptophyta</taxon>
        <taxon>Embryophyta</taxon>
        <taxon>Tracheophyta</taxon>
        <taxon>Spermatophyta</taxon>
        <taxon>Magnoliopsida</taxon>
        <taxon>Liliopsida</taxon>
        <taxon>Poales</taxon>
        <taxon>Poaceae</taxon>
        <taxon>PACMAD clade</taxon>
        <taxon>Panicoideae</taxon>
        <taxon>Panicodae</taxon>
        <taxon>Paniceae</taxon>
        <taxon>Panicinae</taxon>
        <taxon>Panicum</taxon>
        <taxon>Panicum sect. Hiantes</taxon>
    </lineage>
</organism>